<dbReference type="PANTHER" id="PTHR34477">
    <property type="entry name" value="UPF0213 PROTEIN YHBQ"/>
    <property type="match status" value="1"/>
</dbReference>
<dbReference type="PANTHER" id="PTHR34477:SF5">
    <property type="entry name" value="BSL5627 PROTEIN"/>
    <property type="match status" value="1"/>
</dbReference>
<dbReference type="RefSeq" id="WP_381521485.1">
    <property type="nucleotide sequence ID" value="NZ_JBHULN010000004.1"/>
</dbReference>
<dbReference type="InterPro" id="IPR000305">
    <property type="entry name" value="GIY-YIG_endonuc"/>
</dbReference>
<dbReference type="EMBL" id="JBHULN010000004">
    <property type="protein sequence ID" value="MFD2570637.1"/>
    <property type="molecule type" value="Genomic_DNA"/>
</dbReference>
<comment type="similarity">
    <text evidence="1">Belongs to the UPF0213 family.</text>
</comment>
<feature type="domain" description="GIY-YIG" evidence="2">
    <location>
        <begin position="4"/>
        <end position="82"/>
    </location>
</feature>
<dbReference type="PROSITE" id="PS50164">
    <property type="entry name" value="GIY_YIG"/>
    <property type="match status" value="1"/>
</dbReference>
<comment type="caution">
    <text evidence="3">The sequence shown here is derived from an EMBL/GenBank/DDBJ whole genome shotgun (WGS) entry which is preliminary data.</text>
</comment>
<proteinExistence type="inferred from homology"/>
<name>A0ABW5M4L3_9BACT</name>
<evidence type="ECO:0000313" key="4">
    <source>
        <dbReference type="Proteomes" id="UP001597469"/>
    </source>
</evidence>
<accession>A0ABW5M4L3</accession>
<dbReference type="InterPro" id="IPR050190">
    <property type="entry name" value="UPF0213_domain"/>
</dbReference>
<sequence length="100" mass="12054">MNGYSFYVYITTNPQRTVLYTGVTNDLVRRMAEHYDSRGQKDKFAGKYYCYNLIYWEHHQYVNNAISREKEIKGWRREKKVALIESINASWKFLNDEIQS</sequence>
<keyword evidence="4" id="KW-1185">Reference proteome</keyword>
<organism evidence="3 4">
    <name type="scientific">Spirosoma soli</name>
    <dbReference type="NCBI Taxonomy" id="1770529"/>
    <lineage>
        <taxon>Bacteria</taxon>
        <taxon>Pseudomonadati</taxon>
        <taxon>Bacteroidota</taxon>
        <taxon>Cytophagia</taxon>
        <taxon>Cytophagales</taxon>
        <taxon>Cytophagaceae</taxon>
        <taxon>Spirosoma</taxon>
    </lineage>
</organism>
<dbReference type="Gene3D" id="3.40.1440.10">
    <property type="entry name" value="GIY-YIG endonuclease"/>
    <property type="match status" value="1"/>
</dbReference>
<dbReference type="Pfam" id="PF01541">
    <property type="entry name" value="GIY-YIG"/>
    <property type="match status" value="1"/>
</dbReference>
<dbReference type="SUPFAM" id="SSF82771">
    <property type="entry name" value="GIY-YIG endonuclease"/>
    <property type="match status" value="1"/>
</dbReference>
<reference evidence="4" key="1">
    <citation type="journal article" date="2019" name="Int. J. Syst. Evol. Microbiol.">
        <title>The Global Catalogue of Microorganisms (GCM) 10K type strain sequencing project: providing services to taxonomists for standard genome sequencing and annotation.</title>
        <authorList>
            <consortium name="The Broad Institute Genomics Platform"/>
            <consortium name="The Broad Institute Genome Sequencing Center for Infectious Disease"/>
            <person name="Wu L."/>
            <person name="Ma J."/>
        </authorList>
    </citation>
    <scope>NUCLEOTIDE SEQUENCE [LARGE SCALE GENOMIC DNA]</scope>
    <source>
        <strain evidence="4">KCTC 42805</strain>
    </source>
</reference>
<gene>
    <name evidence="3" type="ORF">ACFSUS_08335</name>
</gene>
<protein>
    <submittedName>
        <fullName evidence="3">GIY-YIG nuclease family protein</fullName>
    </submittedName>
</protein>
<evidence type="ECO:0000256" key="1">
    <source>
        <dbReference type="ARBA" id="ARBA00007435"/>
    </source>
</evidence>
<dbReference type="InterPro" id="IPR035901">
    <property type="entry name" value="GIY-YIG_endonuc_sf"/>
</dbReference>
<dbReference type="CDD" id="cd10448">
    <property type="entry name" value="GIY-YIG_unchar_3"/>
    <property type="match status" value="1"/>
</dbReference>
<dbReference type="Proteomes" id="UP001597469">
    <property type="component" value="Unassembled WGS sequence"/>
</dbReference>
<evidence type="ECO:0000259" key="2">
    <source>
        <dbReference type="PROSITE" id="PS50164"/>
    </source>
</evidence>
<evidence type="ECO:0000313" key="3">
    <source>
        <dbReference type="EMBL" id="MFD2570637.1"/>
    </source>
</evidence>